<dbReference type="GO" id="GO:0019216">
    <property type="term" value="P:regulation of lipid metabolic process"/>
    <property type="evidence" value="ECO:0007669"/>
    <property type="project" value="TreeGrafter"/>
</dbReference>
<name>A0AA88H9Y6_ARTSF</name>
<dbReference type="AlphaFoldDB" id="A0AA88H9Y6"/>
<dbReference type="PANTHER" id="PTHR46520">
    <property type="entry name" value="SERINE BETA-LACTAMASE-LIKE PROTEIN LACTB, MITOCHONDRIAL"/>
    <property type="match status" value="1"/>
</dbReference>
<dbReference type="Gene3D" id="3.40.710.10">
    <property type="entry name" value="DD-peptidase/beta-lactamase superfamily"/>
    <property type="match status" value="1"/>
</dbReference>
<evidence type="ECO:0000259" key="1">
    <source>
        <dbReference type="Pfam" id="PF00144"/>
    </source>
</evidence>
<keyword evidence="3" id="KW-1185">Reference proteome</keyword>
<evidence type="ECO:0000313" key="3">
    <source>
        <dbReference type="Proteomes" id="UP001187531"/>
    </source>
</evidence>
<dbReference type="PANTHER" id="PTHR46520:SF1">
    <property type="entry name" value="SERINE BETA-LACTAMASE-LIKE PROTEIN LACTB, MITOCHONDRIAL"/>
    <property type="match status" value="1"/>
</dbReference>
<proteinExistence type="predicted"/>
<evidence type="ECO:0000313" key="2">
    <source>
        <dbReference type="EMBL" id="KAK2704928.1"/>
    </source>
</evidence>
<dbReference type="GO" id="GO:0005739">
    <property type="term" value="C:mitochondrion"/>
    <property type="evidence" value="ECO:0007669"/>
    <property type="project" value="TreeGrafter"/>
</dbReference>
<dbReference type="Proteomes" id="UP001187531">
    <property type="component" value="Unassembled WGS sequence"/>
</dbReference>
<dbReference type="InterPro" id="IPR001466">
    <property type="entry name" value="Beta-lactam-related"/>
</dbReference>
<dbReference type="EMBL" id="JAVRJZ010000021">
    <property type="protein sequence ID" value="KAK2704928.1"/>
    <property type="molecule type" value="Genomic_DNA"/>
</dbReference>
<protein>
    <recommendedName>
        <fullName evidence="1">Beta-lactamase-related domain-containing protein</fullName>
    </recommendedName>
</protein>
<dbReference type="GO" id="GO:0006508">
    <property type="term" value="P:proteolysis"/>
    <property type="evidence" value="ECO:0007669"/>
    <property type="project" value="TreeGrafter"/>
</dbReference>
<dbReference type="SUPFAM" id="SSF56601">
    <property type="entry name" value="beta-lactamase/transpeptidase-like"/>
    <property type="match status" value="1"/>
</dbReference>
<dbReference type="Pfam" id="PF00144">
    <property type="entry name" value="Beta-lactamase"/>
    <property type="match status" value="1"/>
</dbReference>
<comment type="caution">
    <text evidence="2">The sequence shown here is derived from an EMBL/GenBank/DDBJ whole genome shotgun (WGS) entry which is preliminary data.</text>
</comment>
<dbReference type="InterPro" id="IPR012338">
    <property type="entry name" value="Beta-lactam/transpept-like"/>
</dbReference>
<organism evidence="2 3">
    <name type="scientific">Artemia franciscana</name>
    <name type="common">Brine shrimp</name>
    <name type="synonym">Artemia sanfranciscana</name>
    <dbReference type="NCBI Taxonomy" id="6661"/>
    <lineage>
        <taxon>Eukaryota</taxon>
        <taxon>Metazoa</taxon>
        <taxon>Ecdysozoa</taxon>
        <taxon>Arthropoda</taxon>
        <taxon>Crustacea</taxon>
        <taxon>Branchiopoda</taxon>
        <taxon>Anostraca</taxon>
        <taxon>Artemiidae</taxon>
        <taxon>Artemia</taxon>
    </lineage>
</organism>
<dbReference type="InterPro" id="IPR052794">
    <property type="entry name" value="Mito_Ser_Protease_LACTB"/>
</dbReference>
<dbReference type="GO" id="GO:0008233">
    <property type="term" value="F:peptidase activity"/>
    <property type="evidence" value="ECO:0007669"/>
    <property type="project" value="TreeGrafter"/>
</dbReference>
<reference evidence="2" key="1">
    <citation type="submission" date="2023-07" db="EMBL/GenBank/DDBJ databases">
        <title>Chromosome-level genome assembly of Artemia franciscana.</title>
        <authorList>
            <person name="Jo E."/>
        </authorList>
    </citation>
    <scope>NUCLEOTIDE SEQUENCE</scope>
    <source>
        <tissue evidence="2">Whole body</tissue>
    </source>
</reference>
<accession>A0AA88H9Y6</accession>
<sequence>MKYIKVCAGVLAGITAVPFFKTTEQTEKISSEKGSQTGVLHGAVAQLQEKILHRCRIEMEKSGSPGLVIAASVDGKTIFSAGIGFADIENNVLCDSSTVMRIASISKSMTMTAVAKAYEEGKLDLDKPIYDYLPNFPAKQYNGKEVVITTKQLVSHLGGIRHYDKSKKKELTEKEKEEEEEFKKKEYYIKEEYKSVQDALELFKHDELRHEPGSKYLYTTHGWTVVSAVLEKALKKDFKEIMDNVFRDLGLKTTHFDENSPIIMNRSRFYVRDKHGRLMNAPYVDNSYKWAGGGFVSTVGDLIQFGNAMLYSYQRKDVDKHFNKTLPGYLKRETMEMIWSPIIKTKLDRFYGMGWGVMPAKKEIAFGDENRYHVSHSGAAVGASSILMILPSCKNDTAPAGVVVAIIVNMQNVHLGHLALEIAEEVDRWKNNEF</sequence>
<gene>
    <name evidence="2" type="ORF">QYM36_017094</name>
</gene>
<feature type="domain" description="Beta-lactamase-related" evidence="1">
    <location>
        <begin position="59"/>
        <end position="411"/>
    </location>
</feature>